<sequence>MSPTLLTFLLLPLLTSSLSVIHTITLDGGKTTPSLSLEISASVCVGFLRTQSGSDSYYIVGGDGGQFPSEPEKDAYWLSTLYPESTAVPVESVTSFVQNDCIYKFHKVIHYSYETQRDLLPQIISLATHFKAVPIAIEDAVSDTGETVVFDATKEWSGFTPAESITYLLDNFSSTFISDKLCKVNPGYQYPDSRHPLNYTLSSNIEYSIIDYAVSNSIFTFFLPLGCVPFTSDHAVHERVVQTFSSSNNSGMPITVYGYDNTVPIFGGDTYEAETNCVREHSMGQVASHLPNVGFKDGEEAKAELPFVPKDRKEVKYDPSKIYVSITVGDGDNFWHLKYSHYNLMDQRSQKCQAEPAKCFPMSWTVSPEAARDGVMPDVINNLFERMRNSGGDDRIVLPPSGSLYSYPGMMPSSGQDEYIKLMDSDLTNFGTRVSVHWEWFYDWVHTFRTYFPKWSDHTGGEPRGFILTNVPYLFPMGLFASPKTDFKVIGDSVYLFRPNEWRYGSMKGSLSSSEMADKVNNFDSGYISPIYTTRDGSLDVVNMSWDMVGMLNDNVQVVDVETLLDLAVQKQRLKREGGELIEHA</sequence>
<dbReference type="Gene3D" id="3.20.20.490">
    <property type="entry name" value="GxGYxYP glycoside hydrolase, C-terminal domain"/>
    <property type="match status" value="1"/>
</dbReference>
<feature type="chain" id="PRO_5040937869" description="GxGYxYP putative glycoside hydrolase C-terminal domain-containing protein" evidence="1">
    <location>
        <begin position="18"/>
        <end position="585"/>
    </location>
</feature>
<keyword evidence="4" id="KW-1185">Reference proteome</keyword>
<dbReference type="Proteomes" id="UP001165065">
    <property type="component" value="Unassembled WGS sequence"/>
</dbReference>
<dbReference type="PANTHER" id="PTHR37321">
    <property type="entry name" value="EXPORTED PROTEIN-RELATED"/>
    <property type="match status" value="1"/>
</dbReference>
<feature type="domain" description="GxGYxYP putative glycoside hydrolase C-terminal" evidence="2">
    <location>
        <begin position="321"/>
        <end position="434"/>
    </location>
</feature>
<accession>A0A9W7GRK7</accession>
<keyword evidence="1" id="KW-0732">Signal</keyword>
<dbReference type="Pfam" id="PF14323">
    <property type="entry name" value="GxGYxYP_C"/>
    <property type="match status" value="1"/>
</dbReference>
<dbReference type="EMBL" id="BRYA01000422">
    <property type="protein sequence ID" value="GMI48737.1"/>
    <property type="molecule type" value="Genomic_DNA"/>
</dbReference>
<protein>
    <recommendedName>
        <fullName evidence="2">GxGYxYP putative glycoside hydrolase C-terminal domain-containing protein</fullName>
    </recommendedName>
</protein>
<dbReference type="InterPro" id="IPR038410">
    <property type="entry name" value="GxGYxYP_C_sf"/>
</dbReference>
<organism evidence="3 4">
    <name type="scientific">Triparma columacea</name>
    <dbReference type="NCBI Taxonomy" id="722753"/>
    <lineage>
        <taxon>Eukaryota</taxon>
        <taxon>Sar</taxon>
        <taxon>Stramenopiles</taxon>
        <taxon>Ochrophyta</taxon>
        <taxon>Bolidophyceae</taxon>
        <taxon>Parmales</taxon>
        <taxon>Triparmaceae</taxon>
        <taxon>Triparma</taxon>
    </lineage>
</organism>
<feature type="signal peptide" evidence="1">
    <location>
        <begin position="1"/>
        <end position="17"/>
    </location>
</feature>
<gene>
    <name evidence="3" type="ORF">TrCOL_g4666</name>
</gene>
<name>A0A9W7GRK7_9STRA</name>
<dbReference type="InterPro" id="IPR025832">
    <property type="entry name" value="GxGYxYP_C"/>
</dbReference>
<reference evidence="4" key="1">
    <citation type="journal article" date="2023" name="Commun. Biol.">
        <title>Genome analysis of Parmales, the sister group of diatoms, reveals the evolutionary specialization of diatoms from phago-mixotrophs to photoautotrophs.</title>
        <authorList>
            <person name="Ban H."/>
            <person name="Sato S."/>
            <person name="Yoshikawa S."/>
            <person name="Yamada K."/>
            <person name="Nakamura Y."/>
            <person name="Ichinomiya M."/>
            <person name="Sato N."/>
            <person name="Blanc-Mathieu R."/>
            <person name="Endo H."/>
            <person name="Kuwata A."/>
            <person name="Ogata H."/>
        </authorList>
    </citation>
    <scope>NUCLEOTIDE SEQUENCE [LARGE SCALE GENOMIC DNA]</scope>
</reference>
<dbReference type="PANTHER" id="PTHR37321:SF1">
    <property type="entry name" value="EXPORTED PROTEIN"/>
    <property type="match status" value="1"/>
</dbReference>
<comment type="caution">
    <text evidence="3">The sequence shown here is derived from an EMBL/GenBank/DDBJ whole genome shotgun (WGS) entry which is preliminary data.</text>
</comment>
<dbReference type="AlphaFoldDB" id="A0A9W7GRK7"/>
<evidence type="ECO:0000313" key="4">
    <source>
        <dbReference type="Proteomes" id="UP001165065"/>
    </source>
</evidence>
<proteinExistence type="predicted"/>
<evidence type="ECO:0000259" key="2">
    <source>
        <dbReference type="Pfam" id="PF14323"/>
    </source>
</evidence>
<evidence type="ECO:0000313" key="3">
    <source>
        <dbReference type="EMBL" id="GMI48737.1"/>
    </source>
</evidence>
<dbReference type="OrthoDB" id="198234at2759"/>
<evidence type="ECO:0000256" key="1">
    <source>
        <dbReference type="SAM" id="SignalP"/>
    </source>
</evidence>